<evidence type="ECO:0000313" key="3">
    <source>
        <dbReference type="Proteomes" id="UP000016843"/>
    </source>
</evidence>
<dbReference type="EMBL" id="AWXR01000062">
    <property type="protein sequence ID" value="ERM81092.1"/>
    <property type="molecule type" value="Genomic_DNA"/>
</dbReference>
<keyword evidence="1" id="KW-1133">Transmembrane helix</keyword>
<organism evidence="2 3">
    <name type="scientific">Rhodonellum psychrophilum GCM71 = DSM 17998</name>
    <dbReference type="NCBI Taxonomy" id="1123057"/>
    <lineage>
        <taxon>Bacteria</taxon>
        <taxon>Pseudomonadati</taxon>
        <taxon>Bacteroidota</taxon>
        <taxon>Cytophagia</taxon>
        <taxon>Cytophagales</taxon>
        <taxon>Cytophagaceae</taxon>
        <taxon>Rhodonellum</taxon>
    </lineage>
</organism>
<name>U5BYV7_9BACT</name>
<dbReference type="AlphaFoldDB" id="U5BYV7"/>
<keyword evidence="1" id="KW-0472">Membrane</keyword>
<keyword evidence="3" id="KW-1185">Reference proteome</keyword>
<sequence length="60" mass="6563">MLVFKNGLLKENGASGIPKWGPAFYFLLRKKCCSAGSLWRMVGLGVPLFLLAGSLYISQN</sequence>
<reference evidence="2 3" key="1">
    <citation type="journal article" date="2013" name="Genome Announc.">
        <title>Draft Genome Sequence of the Psychrophilic and Alkaliphilic Rhodonellum psychrophilum Strain GCM71T.</title>
        <authorList>
            <person name="Hauptmann A.L."/>
            <person name="Glaring M.A."/>
            <person name="Hallin P.F."/>
            <person name="Prieme A."/>
            <person name="Stougaard P."/>
        </authorList>
    </citation>
    <scope>NUCLEOTIDE SEQUENCE [LARGE SCALE GENOMIC DNA]</scope>
    <source>
        <strain evidence="2 3">GCM71</strain>
    </source>
</reference>
<evidence type="ECO:0000313" key="2">
    <source>
        <dbReference type="EMBL" id="ERM81092.1"/>
    </source>
</evidence>
<feature type="transmembrane region" description="Helical" evidence="1">
    <location>
        <begin position="38"/>
        <end position="57"/>
    </location>
</feature>
<comment type="caution">
    <text evidence="2">The sequence shown here is derived from an EMBL/GenBank/DDBJ whole genome shotgun (WGS) entry which is preliminary data.</text>
</comment>
<keyword evidence="1" id="KW-0812">Transmembrane</keyword>
<dbReference type="Proteomes" id="UP000016843">
    <property type="component" value="Unassembled WGS sequence"/>
</dbReference>
<proteinExistence type="predicted"/>
<protein>
    <submittedName>
        <fullName evidence="2">Uncharacterized protein</fullName>
    </submittedName>
</protein>
<gene>
    <name evidence="2" type="ORF">P872_20735</name>
</gene>
<accession>U5BYV7</accession>
<evidence type="ECO:0000256" key="1">
    <source>
        <dbReference type="SAM" id="Phobius"/>
    </source>
</evidence>